<dbReference type="Gene3D" id="2.60.40.2240">
    <property type="entry name" value="Acyl-CoA thioester hydrolase/BAAT N-terminal domain"/>
    <property type="match status" value="1"/>
</dbReference>
<dbReference type="Gene3D" id="3.40.50.1820">
    <property type="entry name" value="alpha/beta hydrolase"/>
    <property type="match status" value="1"/>
</dbReference>
<feature type="compositionally biased region" description="Basic and acidic residues" evidence="7">
    <location>
        <begin position="1001"/>
        <end position="1020"/>
    </location>
</feature>
<feature type="compositionally biased region" description="Basic and acidic residues" evidence="7">
    <location>
        <begin position="458"/>
        <end position="472"/>
    </location>
</feature>
<feature type="region of interest" description="Disordered" evidence="7">
    <location>
        <begin position="449"/>
        <end position="477"/>
    </location>
</feature>
<feature type="compositionally biased region" description="Polar residues" evidence="7">
    <location>
        <begin position="1567"/>
        <end position="1584"/>
    </location>
</feature>
<dbReference type="InterPro" id="IPR006862">
    <property type="entry name" value="Thio_Ohase/aa_AcTrfase"/>
</dbReference>
<feature type="region of interest" description="Disordered" evidence="7">
    <location>
        <begin position="995"/>
        <end position="1082"/>
    </location>
</feature>
<dbReference type="PANTHER" id="PTHR46630:SF1">
    <property type="entry name" value="TETRATRICOPEPTIDE REPEAT PROTEIN 29"/>
    <property type="match status" value="1"/>
</dbReference>
<dbReference type="SUPFAM" id="SSF53474">
    <property type="entry name" value="alpha/beta-Hydrolases"/>
    <property type="match status" value="1"/>
</dbReference>
<dbReference type="SUPFAM" id="SSF48452">
    <property type="entry name" value="TPR-like"/>
    <property type="match status" value="2"/>
</dbReference>
<feature type="region of interest" description="Disordered" evidence="7">
    <location>
        <begin position="921"/>
        <end position="950"/>
    </location>
</feature>
<comment type="caution">
    <text evidence="9">The sequence shown here is derived from an EMBL/GenBank/DDBJ whole genome shotgun (WGS) entry which is preliminary data.</text>
</comment>
<keyword evidence="3" id="KW-0677">Repeat</keyword>
<gene>
    <name evidence="9" type="ORF">EZS28_006872</name>
</gene>
<feature type="coiled-coil region" evidence="6">
    <location>
        <begin position="857"/>
        <end position="888"/>
    </location>
</feature>
<keyword evidence="4" id="KW-0802">TPR repeat</keyword>
<dbReference type="OrthoDB" id="626167at2759"/>
<feature type="region of interest" description="Disordered" evidence="7">
    <location>
        <begin position="235"/>
        <end position="263"/>
    </location>
</feature>
<feature type="compositionally biased region" description="Polar residues" evidence="7">
    <location>
        <begin position="292"/>
        <end position="304"/>
    </location>
</feature>
<feature type="compositionally biased region" description="Acidic residues" evidence="7">
    <location>
        <begin position="937"/>
        <end position="950"/>
    </location>
</feature>
<dbReference type="SMART" id="SM00028">
    <property type="entry name" value="TPR"/>
    <property type="match status" value="4"/>
</dbReference>
<dbReference type="InterPro" id="IPR011990">
    <property type="entry name" value="TPR-like_helical_dom_sf"/>
</dbReference>
<dbReference type="EMBL" id="SNRW01001142">
    <property type="protein sequence ID" value="KAA6397601.1"/>
    <property type="molecule type" value="Genomic_DNA"/>
</dbReference>
<evidence type="ECO:0000256" key="2">
    <source>
        <dbReference type="ARBA" id="ARBA00022490"/>
    </source>
</evidence>
<sequence>MTAKLGQSVRGRSPGKLEKMKITVHKVQSVFTPIPEIPRNLNSLSNNTQRHDLCLDILKSGCIDAFAEFFNVTKEVDWIESATDQMRQKPDKPETEEERRRRELFVNLPYLKDNLTQAEVAERNNNSEVVYESYKKTAAFFSGINDIPNSQRFYNKSLDTANGANLLSMRAEACLQLAKGFQSQNSLDQAITYYEQHHEMIQQCGTEEEKHAAKEYLMQVYELMADKLEHDKHQLTASHTTSHHQHKKSVDQTHGGKSRGSFGSTSGLLSALGIQRRTSVLSISGRLENEEGNQLTQTRTSLNSSDDESNAGIGQSHGMNRLTSANSALTHGSLSGTLKTQQTIQDDEKIKELVEKLFLYLGKFLEMARALENVPNEVKALRLLARHCEKSKEYKQAIEYSLQLLELCNQKNDSVGAGEACHALAGAYTALGQMDEAVRYLEMRMSMAEKDEDEDDQQKEKEQGKDDQDGNREQTSTLGQILIKTGKFEEAIKFFERNFKTARKAAQLSQEKYQEDLQEQILSRIGVGKNKGKKSIAQIAQDLAKEGEIQTGQSSNEQNNEQGNISGAAEAMLKSQLDKKKKAAHLTVGATATMKIVPQNQSGFVEQARVNLGIAKGNQNLLNFLSDIKSDELILLGENPATDWMTKKALESAAKNEQARPVRVEIVPQSVFQSSLIDSAFVLKIVDLEPVTPVVLRMCVFVGGQLISISSIGQDININIQLNSSFIQPQTPIGQVPQTPFGQIGQSQFGQTVSSPNAKLLPPQTPIGNSYAQSSSQQQQLLQQQQQQQQKAFSCIADFLSDGKGTISLPTMSPTAGAYQHADAMGMFWSLEEGDLNQRDIERRALGNGSEIRIGGRGRYKSKAERLREEEEAKQRALAEKRRREREQVVITGQMMITANMDENMRKLILIEREKLSIEEQMLLEEKEDEEKRRLEEEEAEDDDDEGDEEEEILIAESKLERMRARGATLAFDGQGTIAEEPEDGIVIEQDSGLNQEEVDSQQKKDNNQEQNENKDKNEINQEETSNNEQKESNNGELNEKEQNSENQEENLKEGKQSQQGERMVLIKRKRKKRGKLPSRYETAINQQCKSFLEQTRSLQPIEYKMDIVLGKDTIVGSVQLVRTWLGEGVTEIDDTNEWDIDGVDVRGFIPPQMTENLHLNDQNQQQQQQTQQQKNLESSQQIEGQQSSNSDGTEQQQHGKENETGNIPEYQPQTEQEQQQQQLLQSKDTLPSHHHSRNGSDNQFNLTVTTQSSQQQQQQQQSEENGVLLPIVIVVSAGGGPTLMKGGFTWSAHVAGLLASHGYASFAISIHDTRPEGRLPKIARGAPLEGISGLLNYLRATPPYAFALDFNRVYGIGYRVGASYILSMASRLPTLFHTIVAISPASHIFESPRPTDHTPLRSPFSYEGNPLPCLHVPLDETFFANYDFIHTSKFYERALQKSNPSELEAAAIHPEKFTGRILMISFEEDQIWPSQSMCEVMLAKMTAEKEKNDRRKRRKRVQQPAYQFGSIQSQYGRLGSTAVTDMSQTSTAQLQTTGRTSDSDSIHTSNIGQEEQSSKLVGVSGGNNLPELSSVNNENQGKTQDQLNNPQQSQQLGSGVGVDGSQVPSEDSSSAAAAQAAAQELGLALDNTKTLQFGLGSLHNKTFNPNTMMSGMTAMMQEQPERELTWKHIKLQLKVDFWPPYLPVAGRVGNATDSASKLQTVNIEKDTWKTIIDYLET</sequence>
<evidence type="ECO:0000256" key="7">
    <source>
        <dbReference type="SAM" id="MobiDB-lite"/>
    </source>
</evidence>
<feature type="compositionally biased region" description="Low complexity" evidence="7">
    <location>
        <begin position="1252"/>
        <end position="1263"/>
    </location>
</feature>
<dbReference type="Pfam" id="PF13181">
    <property type="entry name" value="TPR_8"/>
    <property type="match status" value="1"/>
</dbReference>
<accession>A0A5J4WRR3</accession>
<organism evidence="9 10">
    <name type="scientific">Streblomastix strix</name>
    <dbReference type="NCBI Taxonomy" id="222440"/>
    <lineage>
        <taxon>Eukaryota</taxon>
        <taxon>Metamonada</taxon>
        <taxon>Preaxostyla</taxon>
        <taxon>Oxymonadida</taxon>
        <taxon>Streblomastigidae</taxon>
        <taxon>Streblomastix</taxon>
    </lineage>
</organism>
<feature type="compositionally biased region" description="Low complexity" evidence="7">
    <location>
        <begin position="773"/>
        <end position="784"/>
    </location>
</feature>
<feature type="region of interest" description="Disordered" evidence="7">
    <location>
        <begin position="283"/>
        <end position="319"/>
    </location>
</feature>
<feature type="compositionally biased region" description="Low complexity" evidence="7">
    <location>
        <begin position="1212"/>
        <end position="1226"/>
    </location>
</feature>
<feature type="compositionally biased region" description="Low complexity" evidence="7">
    <location>
        <begin position="1163"/>
        <end position="1191"/>
    </location>
</feature>
<feature type="compositionally biased region" description="Polar residues" evidence="7">
    <location>
        <begin position="1240"/>
        <end position="1251"/>
    </location>
</feature>
<dbReference type="GO" id="GO:0003341">
    <property type="term" value="P:cilium movement"/>
    <property type="evidence" value="ECO:0007669"/>
    <property type="project" value="TreeGrafter"/>
</dbReference>
<dbReference type="InterPro" id="IPR029058">
    <property type="entry name" value="AB_hydrolase_fold"/>
</dbReference>
<feature type="compositionally biased region" description="Basic and acidic residues" evidence="7">
    <location>
        <begin position="1029"/>
        <end position="1056"/>
    </location>
</feature>
<feature type="region of interest" description="Disordered" evidence="7">
    <location>
        <begin position="765"/>
        <end position="784"/>
    </location>
</feature>
<dbReference type="Pfam" id="PF04775">
    <property type="entry name" value="Bile_Hydr_Trans"/>
    <property type="match status" value="1"/>
</dbReference>
<dbReference type="PANTHER" id="PTHR46630">
    <property type="entry name" value="TETRATRICOPEPTIDE REPEAT PROTEIN 29"/>
    <property type="match status" value="1"/>
</dbReference>
<proteinExistence type="predicted"/>
<feature type="compositionally biased region" description="Basic residues" evidence="7">
    <location>
        <begin position="1066"/>
        <end position="1077"/>
    </location>
</feature>
<dbReference type="InterPro" id="IPR051476">
    <property type="entry name" value="Bac_ResReg_Asp_Phosphatase"/>
</dbReference>
<feature type="compositionally biased region" description="Low complexity" evidence="7">
    <location>
        <begin position="1585"/>
        <end position="1619"/>
    </location>
</feature>
<feature type="compositionally biased region" description="Polar residues" evidence="7">
    <location>
        <begin position="1547"/>
        <end position="1560"/>
    </location>
</feature>
<evidence type="ECO:0000313" key="10">
    <source>
        <dbReference type="Proteomes" id="UP000324800"/>
    </source>
</evidence>
<dbReference type="GO" id="GO:0005737">
    <property type="term" value="C:cytoplasm"/>
    <property type="evidence" value="ECO:0007669"/>
    <property type="project" value="UniProtKB-SubCell"/>
</dbReference>
<evidence type="ECO:0000256" key="6">
    <source>
        <dbReference type="SAM" id="Coils"/>
    </source>
</evidence>
<feature type="region of interest" description="Disordered" evidence="7">
    <location>
        <begin position="1161"/>
        <end position="1264"/>
    </location>
</feature>
<evidence type="ECO:0000313" key="9">
    <source>
        <dbReference type="EMBL" id="KAA6397601.1"/>
    </source>
</evidence>
<evidence type="ECO:0000256" key="1">
    <source>
        <dbReference type="ARBA" id="ARBA00004496"/>
    </source>
</evidence>
<keyword evidence="6" id="KW-0175">Coiled coil</keyword>
<dbReference type="Pfam" id="PF13176">
    <property type="entry name" value="TPR_7"/>
    <property type="match status" value="2"/>
</dbReference>
<dbReference type="Proteomes" id="UP000324800">
    <property type="component" value="Unassembled WGS sequence"/>
</dbReference>
<feature type="domain" description="Acyl-CoA thioester hydrolase/bile acid-CoA amino acid N-acetyltransferase" evidence="8">
    <location>
        <begin position="777"/>
        <end position="846"/>
    </location>
</feature>
<dbReference type="InterPro" id="IPR042490">
    <property type="entry name" value="Thio_Ohase/BAAT_N"/>
</dbReference>
<evidence type="ECO:0000256" key="4">
    <source>
        <dbReference type="ARBA" id="ARBA00022803"/>
    </source>
</evidence>
<evidence type="ECO:0000256" key="5">
    <source>
        <dbReference type="ARBA" id="ARBA00040665"/>
    </source>
</evidence>
<dbReference type="GO" id="GO:0005929">
    <property type="term" value="C:cilium"/>
    <property type="evidence" value="ECO:0007669"/>
    <property type="project" value="TreeGrafter"/>
</dbReference>
<feature type="region of interest" description="Disordered" evidence="7">
    <location>
        <begin position="1525"/>
        <end position="1619"/>
    </location>
</feature>
<feature type="compositionally biased region" description="Polar residues" evidence="7">
    <location>
        <begin position="1525"/>
        <end position="1541"/>
    </location>
</feature>
<evidence type="ECO:0000256" key="3">
    <source>
        <dbReference type="ARBA" id="ARBA00022737"/>
    </source>
</evidence>
<protein>
    <recommendedName>
        <fullName evidence="5">Tetratricopeptide repeat protein 29</fullName>
    </recommendedName>
</protein>
<reference evidence="9 10" key="1">
    <citation type="submission" date="2019-03" db="EMBL/GenBank/DDBJ databases">
        <title>Single cell metagenomics reveals metabolic interactions within the superorganism composed of flagellate Streblomastix strix and complex community of Bacteroidetes bacteria on its surface.</title>
        <authorList>
            <person name="Treitli S.C."/>
            <person name="Kolisko M."/>
            <person name="Husnik F."/>
            <person name="Keeling P."/>
            <person name="Hampl V."/>
        </authorList>
    </citation>
    <scope>NUCLEOTIDE SEQUENCE [LARGE SCALE GENOMIC DNA]</scope>
    <source>
        <strain evidence="9">ST1C</strain>
    </source>
</reference>
<comment type="subcellular location">
    <subcellularLocation>
        <location evidence="1">Cytoplasm</location>
    </subcellularLocation>
</comment>
<dbReference type="InterPro" id="IPR019734">
    <property type="entry name" value="TPR_rpt"/>
</dbReference>
<keyword evidence="2" id="KW-0963">Cytoplasm</keyword>
<evidence type="ECO:0000259" key="8">
    <source>
        <dbReference type="Pfam" id="PF04775"/>
    </source>
</evidence>
<name>A0A5J4WRR3_9EUKA</name>
<dbReference type="Gene3D" id="1.25.40.10">
    <property type="entry name" value="Tetratricopeptide repeat domain"/>
    <property type="match status" value="2"/>
</dbReference>